<evidence type="ECO:0008006" key="3">
    <source>
        <dbReference type="Google" id="ProtNLM"/>
    </source>
</evidence>
<dbReference type="AlphaFoldDB" id="A0A0F9L4X0"/>
<sequence>FDSQGTTTKLVAAQDIARAFTRELRLHSGVLPREALWWALGPEGDEVALWQRPRVSKVALQLEALKPPRRFTIPMPGLVFVCSPARPPRVYAAKVRPRGPGSFLYHAPLFNVFQDGRTCPGTHKFPERVEEIPESFFASFFTRAAHPEGRSKRYPDDLLKLWEELDGKKSYPMTDMVPFGKVEDIMK</sequence>
<accession>A0A0F9L4X0</accession>
<evidence type="ECO:0000313" key="1">
    <source>
        <dbReference type="EMBL" id="KKL19731.1"/>
    </source>
</evidence>
<dbReference type="EMBL" id="LAZR01038373">
    <property type="protein sequence ID" value="KKL19731.1"/>
    <property type="molecule type" value="Genomic_DNA"/>
</dbReference>
<dbReference type="EMBL" id="LAZR01011982">
    <property type="protein sequence ID" value="KKM49240.1"/>
    <property type="molecule type" value="Genomic_DNA"/>
</dbReference>
<dbReference type="Pfam" id="PF14460">
    <property type="entry name" value="Prok-E2_D"/>
    <property type="match status" value="1"/>
</dbReference>
<evidence type="ECO:0000313" key="2">
    <source>
        <dbReference type="EMBL" id="KKM49240.1"/>
    </source>
</evidence>
<reference evidence="2" key="1">
    <citation type="journal article" date="2015" name="Nature">
        <title>Complex archaea that bridge the gap between prokaryotes and eukaryotes.</title>
        <authorList>
            <person name="Spang A."/>
            <person name="Saw J.H."/>
            <person name="Jorgensen S.L."/>
            <person name="Zaremba-Niedzwiedzka K."/>
            <person name="Martijn J."/>
            <person name="Lind A.E."/>
            <person name="van Eijk R."/>
            <person name="Schleper C."/>
            <person name="Guy L."/>
            <person name="Ettema T.J."/>
        </authorList>
    </citation>
    <scope>NUCLEOTIDE SEQUENCE</scope>
</reference>
<gene>
    <name evidence="2" type="ORF">LCGC14_1557010</name>
    <name evidence="1" type="ORF">LCGC14_2462550</name>
</gene>
<protein>
    <recommendedName>
        <fullName evidence="3">PRTRC system protein B</fullName>
    </recommendedName>
</protein>
<organism evidence="2">
    <name type="scientific">marine sediment metagenome</name>
    <dbReference type="NCBI Taxonomy" id="412755"/>
    <lineage>
        <taxon>unclassified sequences</taxon>
        <taxon>metagenomes</taxon>
        <taxon>ecological metagenomes</taxon>
    </lineage>
</organism>
<name>A0A0F9L4X0_9ZZZZ</name>
<proteinExistence type="predicted"/>
<feature type="non-terminal residue" evidence="2">
    <location>
        <position position="1"/>
    </location>
</feature>
<dbReference type="InterPro" id="IPR032787">
    <property type="entry name" value="Prok-E2_D"/>
</dbReference>
<comment type="caution">
    <text evidence="2">The sequence shown here is derived from an EMBL/GenBank/DDBJ whole genome shotgun (WGS) entry which is preliminary data.</text>
</comment>